<comment type="similarity">
    <text evidence="1">Belongs to the SPC24 family.</text>
</comment>
<dbReference type="Pfam" id="PF08286">
    <property type="entry name" value="Spc24"/>
    <property type="match status" value="1"/>
</dbReference>
<dbReference type="PANTHER" id="PTHR35730:SF2">
    <property type="entry name" value="KINETOCHORE PROTEIN SPC24 HOMOLOG-RELATED"/>
    <property type="match status" value="1"/>
</dbReference>
<proteinExistence type="inferred from homology"/>
<name>A0ABD3A8I0_9GENT</name>
<keyword evidence="1" id="KW-0132">Cell division</keyword>
<comment type="subcellular location">
    <subcellularLocation>
        <location evidence="1">Nucleus</location>
    </subcellularLocation>
    <subcellularLocation>
        <location evidence="1">Chromosome</location>
        <location evidence="1">Centromere</location>
        <location evidence="1">Kinetochore</location>
    </subcellularLocation>
</comment>
<dbReference type="InterPro" id="IPR044951">
    <property type="entry name" value="SPC24-like"/>
</dbReference>
<gene>
    <name evidence="2" type="ORF">ACH5RR_012683</name>
</gene>
<dbReference type="GO" id="GO:0051301">
    <property type="term" value="P:cell division"/>
    <property type="evidence" value="ECO:0007669"/>
    <property type="project" value="UniProtKB-UniRule"/>
</dbReference>
<dbReference type="AlphaFoldDB" id="A0ABD3A8I0"/>
<keyword evidence="1" id="KW-0539">Nucleus</keyword>
<dbReference type="GO" id="GO:0005634">
    <property type="term" value="C:nucleus"/>
    <property type="evidence" value="ECO:0007669"/>
    <property type="project" value="UniProtKB-SubCell"/>
</dbReference>
<comment type="subunit">
    <text evidence="1">Component of the NDC80 complex.</text>
</comment>
<dbReference type="PANTHER" id="PTHR35730">
    <property type="entry name" value="KINETOCHORE PROTEIN SPC24 HOMOLOG-RELATED"/>
    <property type="match status" value="1"/>
</dbReference>
<dbReference type="InterPro" id="IPR013252">
    <property type="entry name" value="Ndc80_Spc24"/>
</dbReference>
<accession>A0ABD3A8I0</accession>
<keyword evidence="1" id="KW-0995">Kinetochore</keyword>
<protein>
    <recommendedName>
        <fullName evidence="1">Kinetochore protein Spc24</fullName>
    </recommendedName>
</protein>
<evidence type="ECO:0000313" key="3">
    <source>
        <dbReference type="Proteomes" id="UP001630127"/>
    </source>
</evidence>
<dbReference type="Proteomes" id="UP001630127">
    <property type="component" value="Unassembled WGS sequence"/>
</dbReference>
<comment type="caution">
    <text evidence="2">The sequence shown here is derived from an EMBL/GenBank/DDBJ whole genome shotgun (WGS) entry which is preliminary data.</text>
</comment>
<keyword evidence="3" id="KW-1185">Reference proteome</keyword>
<dbReference type="GO" id="GO:0000776">
    <property type="term" value="C:kinetochore"/>
    <property type="evidence" value="ECO:0007669"/>
    <property type="project" value="UniProtKB-KW"/>
</dbReference>
<keyword evidence="1" id="KW-0131">Cell cycle</keyword>
<keyword evidence="1" id="KW-0137">Centromere</keyword>
<dbReference type="EMBL" id="JBJUIK010000005">
    <property type="protein sequence ID" value="KAL3528027.1"/>
    <property type="molecule type" value="Genomic_DNA"/>
</dbReference>
<organism evidence="2 3">
    <name type="scientific">Cinchona calisaya</name>
    <dbReference type="NCBI Taxonomy" id="153742"/>
    <lineage>
        <taxon>Eukaryota</taxon>
        <taxon>Viridiplantae</taxon>
        <taxon>Streptophyta</taxon>
        <taxon>Embryophyta</taxon>
        <taxon>Tracheophyta</taxon>
        <taxon>Spermatophyta</taxon>
        <taxon>Magnoliopsida</taxon>
        <taxon>eudicotyledons</taxon>
        <taxon>Gunneridae</taxon>
        <taxon>Pentapetalae</taxon>
        <taxon>asterids</taxon>
        <taxon>lamiids</taxon>
        <taxon>Gentianales</taxon>
        <taxon>Rubiaceae</taxon>
        <taxon>Cinchonoideae</taxon>
        <taxon>Cinchoneae</taxon>
        <taxon>Cinchona</taxon>
    </lineage>
</organism>
<keyword evidence="1" id="KW-0498">Mitosis</keyword>
<reference evidence="2 3" key="1">
    <citation type="submission" date="2024-11" db="EMBL/GenBank/DDBJ databases">
        <title>A near-complete genome assembly of Cinchona calisaya.</title>
        <authorList>
            <person name="Lian D.C."/>
            <person name="Zhao X.W."/>
            <person name="Wei L."/>
        </authorList>
    </citation>
    <scope>NUCLEOTIDE SEQUENCE [LARGE SCALE GENOMIC DNA]</scope>
    <source>
        <tissue evidence="2">Nenye</tissue>
    </source>
</reference>
<dbReference type="Gene3D" id="3.30.160.570">
    <property type="entry name" value="Ncd80 complex, Spc24 subunit"/>
    <property type="match status" value="1"/>
</dbReference>
<evidence type="ECO:0000313" key="2">
    <source>
        <dbReference type="EMBL" id="KAL3528027.1"/>
    </source>
</evidence>
<sequence>MGDSTRFDVEKLVTYGHELVDFLKNDGDNITLKQYSQQCQLLHSRSDADLHDLQRPIQAIADQINYLEQQSEPIEERRKSLKKLEQEDLRTEMKLSMYASVTSIIPNLDDQSKISGYIVENEKKAVGKFELDPEKQTTFEICNSIWKMINFSVEVLELETVGLPLMAYFRNSMS</sequence>
<keyword evidence="1" id="KW-0158">Chromosome</keyword>
<evidence type="ECO:0000256" key="1">
    <source>
        <dbReference type="RuleBase" id="RU368011"/>
    </source>
</evidence>
<comment type="function">
    <text evidence="1">Acts as a component of the essential kinetochore-associated NDC80 complex, which is required for chromosome segregation and spindle checkpoint activity.</text>
</comment>